<dbReference type="Proteomes" id="UP000554482">
    <property type="component" value="Unassembled WGS sequence"/>
</dbReference>
<comment type="caution">
    <text evidence="1">The sequence shown here is derived from an EMBL/GenBank/DDBJ whole genome shotgun (WGS) entry which is preliminary data.</text>
</comment>
<evidence type="ECO:0000313" key="2">
    <source>
        <dbReference type="Proteomes" id="UP000554482"/>
    </source>
</evidence>
<gene>
    <name evidence="1" type="ORF">FRX31_020824</name>
</gene>
<proteinExistence type="predicted"/>
<organism evidence="1 2">
    <name type="scientific">Thalictrum thalictroides</name>
    <name type="common">Rue-anemone</name>
    <name type="synonym">Anemone thalictroides</name>
    <dbReference type="NCBI Taxonomy" id="46969"/>
    <lineage>
        <taxon>Eukaryota</taxon>
        <taxon>Viridiplantae</taxon>
        <taxon>Streptophyta</taxon>
        <taxon>Embryophyta</taxon>
        <taxon>Tracheophyta</taxon>
        <taxon>Spermatophyta</taxon>
        <taxon>Magnoliopsida</taxon>
        <taxon>Ranunculales</taxon>
        <taxon>Ranunculaceae</taxon>
        <taxon>Thalictroideae</taxon>
        <taxon>Thalictrum</taxon>
    </lineage>
</organism>
<evidence type="ECO:0000313" key="1">
    <source>
        <dbReference type="EMBL" id="KAF5189588.1"/>
    </source>
</evidence>
<keyword evidence="2" id="KW-1185">Reference proteome</keyword>
<accession>A0A7J6VYC7</accession>
<dbReference type="AlphaFoldDB" id="A0A7J6VYC7"/>
<dbReference type="EMBL" id="JABWDY010025264">
    <property type="protein sequence ID" value="KAF5189588.1"/>
    <property type="molecule type" value="Genomic_DNA"/>
</dbReference>
<protein>
    <submittedName>
        <fullName evidence="1">Uncharacterized protein</fullName>
    </submittedName>
</protein>
<reference evidence="1 2" key="1">
    <citation type="submission" date="2020-06" db="EMBL/GenBank/DDBJ databases">
        <title>Transcriptomic and genomic resources for Thalictrum thalictroides and T. hernandezii: Facilitating candidate gene discovery in an emerging model plant lineage.</title>
        <authorList>
            <person name="Arias T."/>
            <person name="Riano-Pachon D.M."/>
            <person name="Di Stilio V.S."/>
        </authorList>
    </citation>
    <scope>NUCLEOTIDE SEQUENCE [LARGE SCALE GENOMIC DNA]</scope>
    <source>
        <strain evidence="2">cv. WT478/WT964</strain>
        <tissue evidence="1">Leaves</tissue>
    </source>
</reference>
<sequence>MPLPVGILANVKLGGVRIAGRDFEAATGRVQLIEFWELLSSWYSSDMSSLGGVRIAVGCLLNEELVDNFGDFCPFSIG</sequence>
<name>A0A7J6VYC7_THATH</name>
<feature type="non-terminal residue" evidence="1">
    <location>
        <position position="1"/>
    </location>
</feature>